<evidence type="ECO:0000313" key="2">
    <source>
        <dbReference type="Proteomes" id="UP000273044"/>
    </source>
</evidence>
<dbReference type="AlphaFoldDB" id="A0A3S5AJB7"/>
<accession>A0A3S5AJB7</accession>
<sequence>MIRKLFWAILLLAGICVATSLLDRRRAKQRRQLWTEATDPS</sequence>
<keyword evidence="2" id="KW-1185">Reference proteome</keyword>
<gene>
    <name evidence="1" type="ORF">NCTC12967_02405</name>
</gene>
<evidence type="ECO:0000313" key="1">
    <source>
        <dbReference type="EMBL" id="VEH71095.1"/>
    </source>
</evidence>
<protein>
    <submittedName>
        <fullName evidence="1">Uncharacterized protein</fullName>
    </submittedName>
</protein>
<dbReference type="EMBL" id="LR134406">
    <property type="protein sequence ID" value="VEH71095.1"/>
    <property type="molecule type" value="Genomic_DNA"/>
</dbReference>
<organism evidence="1 2">
    <name type="scientific">Arachnia propionica</name>
    <dbReference type="NCBI Taxonomy" id="1750"/>
    <lineage>
        <taxon>Bacteria</taxon>
        <taxon>Bacillati</taxon>
        <taxon>Actinomycetota</taxon>
        <taxon>Actinomycetes</taxon>
        <taxon>Propionibacteriales</taxon>
        <taxon>Propionibacteriaceae</taxon>
        <taxon>Arachnia</taxon>
    </lineage>
</organism>
<name>A0A3S5AJB7_9ACTN</name>
<dbReference type="Proteomes" id="UP000273044">
    <property type="component" value="Chromosome"/>
</dbReference>
<proteinExistence type="predicted"/>
<dbReference type="RefSeq" id="WP_255265831.1">
    <property type="nucleotide sequence ID" value="NZ_CAJZDL010000015.1"/>
</dbReference>
<reference evidence="1 2" key="1">
    <citation type="submission" date="2018-12" db="EMBL/GenBank/DDBJ databases">
        <authorList>
            <consortium name="Pathogen Informatics"/>
        </authorList>
    </citation>
    <scope>NUCLEOTIDE SEQUENCE [LARGE SCALE GENOMIC DNA]</scope>
    <source>
        <strain evidence="1 2">NCTC12967</strain>
    </source>
</reference>
<dbReference type="GeneID" id="80426612"/>